<proteinExistence type="predicted"/>
<dbReference type="InterPro" id="IPR050111">
    <property type="entry name" value="C-type_lectin/snaclec_domain"/>
</dbReference>
<dbReference type="Gene3D" id="3.10.100.10">
    <property type="entry name" value="Mannose-Binding Protein A, subunit A"/>
    <property type="match status" value="1"/>
</dbReference>
<dbReference type="SMART" id="SM00034">
    <property type="entry name" value="CLECT"/>
    <property type="match status" value="1"/>
</dbReference>
<dbReference type="PROSITE" id="PS00615">
    <property type="entry name" value="C_TYPE_LECTIN_1"/>
    <property type="match status" value="1"/>
</dbReference>
<accession>A0A8C4RUJ4</accession>
<dbReference type="PANTHER" id="PTHR22803">
    <property type="entry name" value="MANNOSE, PHOSPHOLIPASE, LECTIN RECEPTOR RELATED"/>
    <property type="match status" value="1"/>
</dbReference>
<evidence type="ECO:0000313" key="3">
    <source>
        <dbReference type="Ensembl" id="ENSECRP00000007466.1"/>
    </source>
</evidence>
<dbReference type="InterPro" id="IPR001304">
    <property type="entry name" value="C-type_lectin-like"/>
</dbReference>
<evidence type="ECO:0000313" key="4">
    <source>
        <dbReference type="Proteomes" id="UP000694620"/>
    </source>
</evidence>
<keyword evidence="4" id="KW-1185">Reference proteome</keyword>
<evidence type="ECO:0000259" key="2">
    <source>
        <dbReference type="PROSITE" id="PS50041"/>
    </source>
</evidence>
<keyword evidence="1" id="KW-1015">Disulfide bond</keyword>
<reference evidence="3" key="2">
    <citation type="submission" date="2025-08" db="UniProtKB">
        <authorList>
            <consortium name="Ensembl"/>
        </authorList>
    </citation>
    <scope>IDENTIFICATION</scope>
</reference>
<dbReference type="InterPro" id="IPR016187">
    <property type="entry name" value="CTDL_fold"/>
</dbReference>
<dbReference type="GeneTree" id="ENSGT00980000202356"/>
<dbReference type="Proteomes" id="UP000694620">
    <property type="component" value="Chromosome 3"/>
</dbReference>
<dbReference type="PROSITE" id="PS50041">
    <property type="entry name" value="C_TYPE_LECTIN_2"/>
    <property type="match status" value="1"/>
</dbReference>
<dbReference type="Pfam" id="PF00059">
    <property type="entry name" value="Lectin_C"/>
    <property type="match status" value="1"/>
</dbReference>
<dbReference type="Ensembl" id="ENSECRT00000007586.1">
    <property type="protein sequence ID" value="ENSECRP00000007466.1"/>
    <property type="gene ID" value="ENSECRG00000004973.1"/>
</dbReference>
<dbReference type="InterPro" id="IPR016186">
    <property type="entry name" value="C-type_lectin-like/link_sf"/>
</dbReference>
<dbReference type="CDD" id="cd00037">
    <property type="entry name" value="CLECT"/>
    <property type="match status" value="1"/>
</dbReference>
<reference evidence="3" key="3">
    <citation type="submission" date="2025-09" db="UniProtKB">
        <authorList>
            <consortium name="Ensembl"/>
        </authorList>
    </citation>
    <scope>IDENTIFICATION</scope>
</reference>
<dbReference type="AlphaFoldDB" id="A0A8C4RUJ4"/>
<protein>
    <recommendedName>
        <fullName evidence="2">C-type lectin domain-containing protein</fullName>
    </recommendedName>
</protein>
<dbReference type="SUPFAM" id="SSF56436">
    <property type="entry name" value="C-type lectin-like"/>
    <property type="match status" value="1"/>
</dbReference>
<feature type="domain" description="C-type lectin" evidence="2">
    <location>
        <begin position="1"/>
        <end position="86"/>
    </location>
</feature>
<dbReference type="InterPro" id="IPR018378">
    <property type="entry name" value="C-type_lectin_CS"/>
</dbReference>
<organism evidence="3 4">
    <name type="scientific">Erpetoichthys calabaricus</name>
    <name type="common">Rope fish</name>
    <name type="synonym">Calamoichthys calabaricus</name>
    <dbReference type="NCBI Taxonomy" id="27687"/>
    <lineage>
        <taxon>Eukaryota</taxon>
        <taxon>Metazoa</taxon>
        <taxon>Chordata</taxon>
        <taxon>Craniata</taxon>
        <taxon>Vertebrata</taxon>
        <taxon>Euteleostomi</taxon>
        <taxon>Actinopterygii</taxon>
        <taxon>Polypteriformes</taxon>
        <taxon>Polypteridae</taxon>
        <taxon>Erpetoichthys</taxon>
    </lineage>
</organism>
<name>A0A8C4RUJ4_ERPCA</name>
<reference evidence="3" key="1">
    <citation type="submission" date="2021-06" db="EMBL/GenBank/DDBJ databases">
        <authorList>
            <consortium name="Wellcome Sanger Institute Data Sharing"/>
        </authorList>
    </citation>
    <scope>NUCLEOTIDE SEQUENCE [LARGE SCALE GENOMIC DNA]</scope>
</reference>
<sequence>MSCFEDLAVIKSPEKTQTIPVTDLTLWIGASRPSGGNFTWVDGIVLTYTNWSPGEPNYAYENCVSIYPDRMWNNYVCTSLLPFLCQEERYKISK</sequence>
<evidence type="ECO:0000256" key="1">
    <source>
        <dbReference type="ARBA" id="ARBA00023157"/>
    </source>
</evidence>